<feature type="compositionally biased region" description="Polar residues" evidence="5">
    <location>
        <begin position="308"/>
        <end position="319"/>
    </location>
</feature>
<protein>
    <submittedName>
        <fullName evidence="7">Transcriptional regulator</fullName>
    </submittedName>
</protein>
<keyword evidence="8" id="KW-1185">Reference proteome</keyword>
<dbReference type="SUPFAM" id="SSF46785">
    <property type="entry name" value="Winged helix' DNA-binding domain"/>
    <property type="match status" value="1"/>
</dbReference>
<evidence type="ECO:0000313" key="8">
    <source>
        <dbReference type="Proteomes" id="UP000645257"/>
    </source>
</evidence>
<evidence type="ECO:0000256" key="1">
    <source>
        <dbReference type="ARBA" id="ARBA00009437"/>
    </source>
</evidence>
<organism evidence="7 8">
    <name type="scientific">Paludibacterium paludis</name>
    <dbReference type="NCBI Taxonomy" id="1225769"/>
    <lineage>
        <taxon>Bacteria</taxon>
        <taxon>Pseudomonadati</taxon>
        <taxon>Pseudomonadota</taxon>
        <taxon>Betaproteobacteria</taxon>
        <taxon>Neisseriales</taxon>
        <taxon>Chromobacteriaceae</taxon>
        <taxon>Paludibacterium</taxon>
    </lineage>
</organism>
<evidence type="ECO:0000256" key="4">
    <source>
        <dbReference type="ARBA" id="ARBA00023163"/>
    </source>
</evidence>
<reference evidence="7" key="2">
    <citation type="submission" date="2020-09" db="EMBL/GenBank/DDBJ databases">
        <authorList>
            <person name="Sun Q."/>
            <person name="Kim S."/>
        </authorList>
    </citation>
    <scope>NUCLEOTIDE SEQUENCE</scope>
    <source>
        <strain evidence="7">KCTC 32182</strain>
    </source>
</reference>
<dbReference type="Pfam" id="PF00126">
    <property type="entry name" value="HTH_1"/>
    <property type="match status" value="1"/>
</dbReference>
<dbReference type="PANTHER" id="PTHR30346">
    <property type="entry name" value="TRANSCRIPTIONAL DUAL REGULATOR HCAR-RELATED"/>
    <property type="match status" value="1"/>
</dbReference>
<reference evidence="7" key="1">
    <citation type="journal article" date="2014" name="Int. J. Syst. Evol. Microbiol.">
        <title>Complete genome sequence of Corynebacterium casei LMG S-19264T (=DSM 44701T), isolated from a smear-ripened cheese.</title>
        <authorList>
            <consortium name="US DOE Joint Genome Institute (JGI-PGF)"/>
            <person name="Walter F."/>
            <person name="Albersmeier A."/>
            <person name="Kalinowski J."/>
            <person name="Ruckert C."/>
        </authorList>
    </citation>
    <scope>NUCLEOTIDE SEQUENCE</scope>
    <source>
        <strain evidence="7">KCTC 32182</strain>
    </source>
</reference>
<feature type="region of interest" description="Disordered" evidence="5">
    <location>
        <begin position="293"/>
        <end position="319"/>
    </location>
</feature>
<evidence type="ECO:0000256" key="3">
    <source>
        <dbReference type="ARBA" id="ARBA00023125"/>
    </source>
</evidence>
<dbReference type="GO" id="GO:0003677">
    <property type="term" value="F:DNA binding"/>
    <property type="evidence" value="ECO:0007669"/>
    <property type="project" value="UniProtKB-KW"/>
</dbReference>
<dbReference type="InterPro" id="IPR036388">
    <property type="entry name" value="WH-like_DNA-bd_sf"/>
</dbReference>
<dbReference type="AlphaFoldDB" id="A0A918UBG2"/>
<dbReference type="GO" id="GO:0003700">
    <property type="term" value="F:DNA-binding transcription factor activity"/>
    <property type="evidence" value="ECO:0007669"/>
    <property type="project" value="InterPro"/>
</dbReference>
<evidence type="ECO:0000256" key="2">
    <source>
        <dbReference type="ARBA" id="ARBA00023015"/>
    </source>
</evidence>
<dbReference type="FunFam" id="1.10.10.10:FF:000001">
    <property type="entry name" value="LysR family transcriptional regulator"/>
    <property type="match status" value="1"/>
</dbReference>
<dbReference type="PRINTS" id="PR00039">
    <property type="entry name" value="HTHLYSR"/>
</dbReference>
<dbReference type="PROSITE" id="PS50931">
    <property type="entry name" value="HTH_LYSR"/>
    <property type="match status" value="1"/>
</dbReference>
<dbReference type="GO" id="GO:0032993">
    <property type="term" value="C:protein-DNA complex"/>
    <property type="evidence" value="ECO:0007669"/>
    <property type="project" value="TreeGrafter"/>
</dbReference>
<comment type="caution">
    <text evidence="7">The sequence shown here is derived from an EMBL/GenBank/DDBJ whole genome shotgun (WGS) entry which is preliminary data.</text>
</comment>
<evidence type="ECO:0000259" key="6">
    <source>
        <dbReference type="PROSITE" id="PS50931"/>
    </source>
</evidence>
<gene>
    <name evidence="7" type="ORF">GCM10011289_30600</name>
</gene>
<keyword evidence="4" id="KW-0804">Transcription</keyword>
<proteinExistence type="inferred from homology"/>
<sequence length="319" mass="34826">MDPRRLRYFLTVAEELNFTRAAERLHIAQPPLSQQIRALEDELGAMLFERTSRRVGLTDAGERLRELAGPWLAEASRIAAEVRQTALGEQGALTIGLAGTVPLNPRFQALVRAHAARCPRVTLTMLDMHTTEQLQSLADGRIDVAFLRSATVPVQPGIAIERWHTDPLWLVVPAAHPWATRASLALAECRSERFVSFPASAGTGVRDALAQLCAGRGFLPNIVQEATDAMTQIGLVAAGLGLAVLPAPWEHLNLPGVRYLRLSDPDARVHICLATREEGRDARVGQFLHTARHLPDGEERAAAGEGSMNRQSPSLPRHS</sequence>
<feature type="compositionally biased region" description="Basic and acidic residues" evidence="5">
    <location>
        <begin position="293"/>
        <end position="302"/>
    </location>
</feature>
<dbReference type="EMBL" id="BMYX01000020">
    <property type="protein sequence ID" value="GGY24844.1"/>
    <property type="molecule type" value="Genomic_DNA"/>
</dbReference>
<evidence type="ECO:0000313" key="7">
    <source>
        <dbReference type="EMBL" id="GGY24844.1"/>
    </source>
</evidence>
<dbReference type="PANTHER" id="PTHR30346:SF28">
    <property type="entry name" value="HTH-TYPE TRANSCRIPTIONAL REGULATOR CYNR"/>
    <property type="match status" value="1"/>
</dbReference>
<name>A0A918UBG2_9NEIS</name>
<dbReference type="CDD" id="cd08414">
    <property type="entry name" value="PBP2_LTTR_aromatics_like"/>
    <property type="match status" value="1"/>
</dbReference>
<dbReference type="Pfam" id="PF03466">
    <property type="entry name" value="LysR_substrate"/>
    <property type="match status" value="1"/>
</dbReference>
<feature type="domain" description="HTH lysR-type" evidence="6">
    <location>
        <begin position="1"/>
        <end position="58"/>
    </location>
</feature>
<keyword evidence="2" id="KW-0805">Transcription regulation</keyword>
<comment type="similarity">
    <text evidence="1">Belongs to the LysR transcriptional regulatory family.</text>
</comment>
<evidence type="ECO:0000256" key="5">
    <source>
        <dbReference type="SAM" id="MobiDB-lite"/>
    </source>
</evidence>
<keyword evidence="3" id="KW-0238">DNA-binding</keyword>
<dbReference type="Proteomes" id="UP000645257">
    <property type="component" value="Unassembled WGS sequence"/>
</dbReference>
<dbReference type="InterPro" id="IPR005119">
    <property type="entry name" value="LysR_subst-bd"/>
</dbReference>
<dbReference type="SUPFAM" id="SSF53850">
    <property type="entry name" value="Periplasmic binding protein-like II"/>
    <property type="match status" value="1"/>
</dbReference>
<dbReference type="InterPro" id="IPR000847">
    <property type="entry name" value="LysR_HTH_N"/>
</dbReference>
<accession>A0A918UBG2</accession>
<dbReference type="Gene3D" id="1.10.10.10">
    <property type="entry name" value="Winged helix-like DNA-binding domain superfamily/Winged helix DNA-binding domain"/>
    <property type="match status" value="1"/>
</dbReference>
<dbReference type="InterPro" id="IPR036390">
    <property type="entry name" value="WH_DNA-bd_sf"/>
</dbReference>
<dbReference type="Gene3D" id="3.40.190.10">
    <property type="entry name" value="Periplasmic binding protein-like II"/>
    <property type="match status" value="2"/>
</dbReference>